<dbReference type="OrthoDB" id="16911at2759"/>
<dbReference type="EMBL" id="KI894018">
    <property type="protein sequence ID" value="OCF28932.1"/>
    <property type="molecule type" value="Genomic_DNA"/>
</dbReference>
<reference evidence="5" key="2">
    <citation type="submission" date="2014-01" db="EMBL/GenBank/DDBJ databases">
        <title>Evolution of pathogenesis and genome organization in the Tremellales.</title>
        <authorList>
            <person name="Cuomo C."/>
            <person name="Litvintseva A."/>
            <person name="Heitman J."/>
            <person name="Chen Y."/>
            <person name="Sun S."/>
            <person name="Springer D."/>
            <person name="Dromer F."/>
            <person name="Young S."/>
            <person name="Zeng Q."/>
            <person name="Chapman S."/>
            <person name="Gujja S."/>
            <person name="Saif S."/>
            <person name="Birren B."/>
        </authorList>
    </citation>
    <scope>NUCLEOTIDE SEQUENCE</scope>
    <source>
        <strain evidence="5">CBS 10118</strain>
    </source>
</reference>
<dbReference type="GO" id="GO:0032042">
    <property type="term" value="P:mitochondrial DNA metabolic process"/>
    <property type="evidence" value="ECO:0007669"/>
    <property type="project" value="TreeGrafter"/>
</dbReference>
<dbReference type="SUPFAM" id="SSF52540">
    <property type="entry name" value="P-loop containing nucleoside triphosphate hydrolases"/>
    <property type="match status" value="1"/>
</dbReference>
<reference evidence="5" key="1">
    <citation type="submission" date="2013-07" db="EMBL/GenBank/DDBJ databases">
        <title>The Genome Sequence of Cryptococcus bestiolae CBS10118.</title>
        <authorList>
            <consortium name="The Broad Institute Genome Sequencing Platform"/>
            <person name="Cuomo C."/>
            <person name="Litvintseva A."/>
            <person name="Chen Y."/>
            <person name="Heitman J."/>
            <person name="Sun S."/>
            <person name="Springer D."/>
            <person name="Dromer F."/>
            <person name="Young S.K."/>
            <person name="Zeng Q."/>
            <person name="Gargeya S."/>
            <person name="Fitzgerald M."/>
            <person name="Abouelleil A."/>
            <person name="Alvarado L."/>
            <person name="Berlin A.M."/>
            <person name="Chapman S.B."/>
            <person name="Dewar J."/>
            <person name="Goldberg J."/>
            <person name="Griggs A."/>
            <person name="Gujja S."/>
            <person name="Hansen M."/>
            <person name="Howarth C."/>
            <person name="Imamovic A."/>
            <person name="Larimer J."/>
            <person name="McCowan C."/>
            <person name="Murphy C."/>
            <person name="Pearson M."/>
            <person name="Priest M."/>
            <person name="Roberts A."/>
            <person name="Saif S."/>
            <person name="Shea T."/>
            <person name="Sykes S."/>
            <person name="Wortman J."/>
            <person name="Nusbaum C."/>
            <person name="Birren B."/>
        </authorList>
    </citation>
    <scope>NUCLEOTIDE SEQUENCE [LARGE SCALE GENOMIC DNA]</scope>
    <source>
        <strain evidence="5">CBS 10118</strain>
    </source>
</reference>
<dbReference type="InterPro" id="IPR001650">
    <property type="entry name" value="Helicase_C-like"/>
</dbReference>
<dbReference type="VEuPathDB" id="FungiDB:I302_00422"/>
<dbReference type="STRING" id="1296100.A0A1B9GD36"/>
<dbReference type="InterPro" id="IPR006935">
    <property type="entry name" value="Helicase/UvrB_N"/>
</dbReference>
<dbReference type="PROSITE" id="PS51192">
    <property type="entry name" value="HELICASE_ATP_BIND_1"/>
    <property type="match status" value="1"/>
</dbReference>
<feature type="domain" description="Helicase ATP-binding" evidence="3">
    <location>
        <begin position="92"/>
        <end position="276"/>
    </location>
</feature>
<organism evidence="5">
    <name type="scientific">Kwoniella bestiolae CBS 10118</name>
    <dbReference type="NCBI Taxonomy" id="1296100"/>
    <lineage>
        <taxon>Eukaryota</taxon>
        <taxon>Fungi</taxon>
        <taxon>Dikarya</taxon>
        <taxon>Basidiomycota</taxon>
        <taxon>Agaricomycotina</taxon>
        <taxon>Tremellomycetes</taxon>
        <taxon>Tremellales</taxon>
        <taxon>Cryptococcaceae</taxon>
        <taxon>Kwoniella</taxon>
    </lineage>
</organism>
<dbReference type="GO" id="GO:0000403">
    <property type="term" value="F:Y-form DNA binding"/>
    <property type="evidence" value="ECO:0007669"/>
    <property type="project" value="TreeGrafter"/>
</dbReference>
<dbReference type="InterPro" id="IPR014001">
    <property type="entry name" value="Helicase_ATP-bd"/>
</dbReference>
<keyword evidence="1" id="KW-0378">Hydrolase</keyword>
<keyword evidence="1" id="KW-0547">Nucleotide-binding</keyword>
<keyword evidence="1" id="KW-0347">Helicase</keyword>
<feature type="region of interest" description="Disordered" evidence="2">
    <location>
        <begin position="475"/>
        <end position="495"/>
    </location>
</feature>
<dbReference type="GO" id="GO:0005759">
    <property type="term" value="C:mitochondrial matrix"/>
    <property type="evidence" value="ECO:0007669"/>
    <property type="project" value="TreeGrafter"/>
</dbReference>
<protein>
    <recommendedName>
        <fullName evidence="6">Helicase ATP-binding domain-containing protein</fullName>
    </recommendedName>
</protein>
<dbReference type="SMART" id="SM00487">
    <property type="entry name" value="DEXDc"/>
    <property type="match status" value="1"/>
</dbReference>
<dbReference type="PANTHER" id="PTHR47396:SF1">
    <property type="entry name" value="ATP-DEPENDENT HELICASE IRC3-RELATED"/>
    <property type="match status" value="1"/>
</dbReference>
<dbReference type="GO" id="GO:0005524">
    <property type="term" value="F:ATP binding"/>
    <property type="evidence" value="ECO:0007669"/>
    <property type="project" value="InterPro"/>
</dbReference>
<keyword evidence="1" id="KW-0067">ATP-binding</keyword>
<dbReference type="Pfam" id="PF00271">
    <property type="entry name" value="Helicase_C"/>
    <property type="match status" value="1"/>
</dbReference>
<name>A0A1B9GD36_9TREE</name>
<dbReference type="GO" id="GO:0070125">
    <property type="term" value="P:mitochondrial translational elongation"/>
    <property type="evidence" value="ECO:0007669"/>
    <property type="project" value="TreeGrafter"/>
</dbReference>
<sequence>MIRQSITPLSTLVRTHRPLIRISPQPLLNIFHRHSSTATIQSSPRYKHEYQDGPGLEPKIDIEDHQQFAASIRTGDIPLRYYQKKAIVKCLKSYKEGMTRMGVFIPTGGGKTSTMMHLYKRFVDRYPTCGLDSEKPKMLVLTHKRDLVHQTYLNAKRILGEGYSIEIEQGDKVASGVADVTTASIQTIMNPARLSKFNPRHFGMVLVDEAHHAASPSWLNVLHHFNSQIDKSSSPEFTKIISPSHSHNVPIVGFPATFQRFDERSLKKAFQKIIYHLPLRRLIEEGESKKKEDYNTSRLAKLVNTHEVNKLVVRIYQEKASERRSTLIFCVNLNQLQDLTEAFIKAGYDARAISGDTPPVERRKTMDDFGKGRFPILLNCQVVIEGIDIPELDHGKTNQEPKSTTPNGKFPYSLFNRHQAHLSHYGNQVGRGLRLSTEIGKKDCLIIDLVDNQSKIGSMDLMSEEWLDQARRRKGMDEGGSSLNQAAKEPQYTRNDQHKADQFRITYISIDPFDLNQTADNSTILLISKNAWVSCGADLWVLQVLGKGYFAIQRVGTEGKDSNSLSECVRSTDWLIESRTRKNLYNQLSRHAPWRKEPATEPAVQKLLSYTTDDPLSAEELGHAILTIHGQEYKLSGLTKGQVSSWLCAIQFGDKALRGSVRLISNEAERDRGEQRRITGGLNVEVNDQD</sequence>
<dbReference type="GO" id="GO:0061749">
    <property type="term" value="F:forked DNA-dependent helicase activity"/>
    <property type="evidence" value="ECO:0007669"/>
    <property type="project" value="TreeGrafter"/>
</dbReference>
<dbReference type="PANTHER" id="PTHR47396">
    <property type="entry name" value="TYPE I RESTRICTION ENZYME ECOKI R PROTEIN"/>
    <property type="match status" value="1"/>
</dbReference>
<dbReference type="GO" id="GO:0036121">
    <property type="term" value="F:double-stranded DNA helicase activity"/>
    <property type="evidence" value="ECO:0007669"/>
    <property type="project" value="TreeGrafter"/>
</dbReference>
<dbReference type="SMART" id="SM00490">
    <property type="entry name" value="HELICc"/>
    <property type="match status" value="1"/>
</dbReference>
<dbReference type="Gene3D" id="3.40.50.300">
    <property type="entry name" value="P-loop containing nucleotide triphosphate hydrolases"/>
    <property type="match status" value="2"/>
</dbReference>
<evidence type="ECO:0000259" key="3">
    <source>
        <dbReference type="PROSITE" id="PS51192"/>
    </source>
</evidence>
<evidence type="ECO:0000313" key="5">
    <source>
        <dbReference type="EMBL" id="OCF28932.1"/>
    </source>
</evidence>
<dbReference type="InterPro" id="IPR027417">
    <property type="entry name" value="P-loop_NTPase"/>
</dbReference>
<evidence type="ECO:0000256" key="1">
    <source>
        <dbReference type="ARBA" id="ARBA00022806"/>
    </source>
</evidence>
<proteinExistence type="predicted"/>
<dbReference type="GO" id="GO:0016787">
    <property type="term" value="F:hydrolase activity"/>
    <property type="evidence" value="ECO:0007669"/>
    <property type="project" value="InterPro"/>
</dbReference>
<evidence type="ECO:0000256" key="2">
    <source>
        <dbReference type="SAM" id="MobiDB-lite"/>
    </source>
</evidence>
<dbReference type="Pfam" id="PF04851">
    <property type="entry name" value="ResIII"/>
    <property type="match status" value="1"/>
</dbReference>
<accession>A0A1B9GD36</accession>
<gene>
    <name evidence="5" type="ORF">I302_00422</name>
</gene>
<evidence type="ECO:0008006" key="6">
    <source>
        <dbReference type="Google" id="ProtNLM"/>
    </source>
</evidence>
<dbReference type="PROSITE" id="PS51194">
    <property type="entry name" value="HELICASE_CTER"/>
    <property type="match status" value="1"/>
</dbReference>
<dbReference type="InterPro" id="IPR050742">
    <property type="entry name" value="Helicase_Restrict-Modif_Enz"/>
</dbReference>
<dbReference type="AlphaFoldDB" id="A0A1B9GD36"/>
<feature type="domain" description="Helicase C-terminal" evidence="4">
    <location>
        <begin position="307"/>
        <end position="479"/>
    </location>
</feature>
<evidence type="ECO:0000259" key="4">
    <source>
        <dbReference type="PROSITE" id="PS51194"/>
    </source>
</evidence>